<evidence type="ECO:0000256" key="2">
    <source>
        <dbReference type="ARBA" id="ARBA00022741"/>
    </source>
</evidence>
<dbReference type="InterPro" id="IPR001174">
    <property type="entry name" value="HddA/FKP"/>
</dbReference>
<dbReference type="InterPro" id="IPR052203">
    <property type="entry name" value="GHMP_Kinase-Related"/>
</dbReference>
<dbReference type="eggNOG" id="COG2605">
    <property type="taxonomic scope" value="Bacteria"/>
</dbReference>
<evidence type="ECO:0000259" key="6">
    <source>
        <dbReference type="Pfam" id="PF00288"/>
    </source>
</evidence>
<reference evidence="8" key="1">
    <citation type="submission" date="2010-07" db="EMBL/GenBank/DDBJ databases">
        <title>Complete sequence of Clostridium saccharolyticum WM1.</title>
        <authorList>
            <consortium name="US DOE Joint Genome Institute"/>
            <person name="Lucas S."/>
            <person name="Copeland A."/>
            <person name="Lapidus A."/>
            <person name="Cheng J.-F."/>
            <person name="Bruce D."/>
            <person name="Goodwin L."/>
            <person name="Pitluck S."/>
            <person name="Chertkov O."/>
            <person name="Detter J.C."/>
            <person name="Han C."/>
            <person name="Tapia R."/>
            <person name="Land M."/>
            <person name="Hauser L."/>
            <person name="Chang Y.-J."/>
            <person name="Jeffries C."/>
            <person name="Kyrpides N."/>
            <person name="Ivanova N."/>
            <person name="Mikhailova N."/>
            <person name="Mouttaki H."/>
            <person name="Lin L."/>
            <person name="Zhou J."/>
            <person name="Hemme C.L."/>
            <person name="Woyke T."/>
        </authorList>
    </citation>
    <scope>NUCLEOTIDE SEQUENCE [LARGE SCALE GENOMIC DNA]</scope>
    <source>
        <strain evidence="8">WM1</strain>
    </source>
</reference>
<evidence type="ECO:0000256" key="1">
    <source>
        <dbReference type="ARBA" id="ARBA00022679"/>
    </source>
</evidence>
<dbReference type="Proteomes" id="UP000001662">
    <property type="component" value="Chromosome"/>
</dbReference>
<evidence type="ECO:0000256" key="5">
    <source>
        <dbReference type="ARBA" id="ARBA00038121"/>
    </source>
</evidence>
<proteinExistence type="inferred from homology"/>
<dbReference type="AlphaFoldDB" id="D9RA30"/>
<feature type="domain" description="GHMP kinase C-terminal" evidence="7">
    <location>
        <begin position="235"/>
        <end position="309"/>
    </location>
</feature>
<dbReference type="Pfam" id="PF00288">
    <property type="entry name" value="GHMP_kinases_N"/>
    <property type="match status" value="1"/>
</dbReference>
<keyword evidence="1" id="KW-0808">Transferase</keyword>
<evidence type="ECO:0000259" key="7">
    <source>
        <dbReference type="Pfam" id="PF08544"/>
    </source>
</evidence>
<dbReference type="InterPro" id="IPR020568">
    <property type="entry name" value="Ribosomal_Su5_D2-typ_SF"/>
</dbReference>
<sequence length="329" mass="36280">MIISRTPMRASLFGGGTDLAGYYENSSLGYGAVISTSINMYTYITVNKKFDDMIRVSYWKTEIVDDVEKLEHNIIREALKIVGISKGIEIVYMADIPLGSVGVGLASSSSLAVGVLNALYAFAGKHVSAEQLAREACQIEIDILKNPIGKQDQYAVAYGGLSRYQFNRDDSVFVEPIICQKETKKKLEDSLLFFYTGVTRQSSTVLAEQKENIPAREKILDQMVELADRVQGMLNTNNLEEIGALLNVSWNMKKQLASKISNSDIDDMYQKAIEAGALGGKILGAGGGGFLMLLVPEIRKEEVRRALSDYKEVPICFEPQGSKIIYVSD</sequence>
<dbReference type="InterPro" id="IPR014606">
    <property type="entry name" value="Heptose_7-P_kinase"/>
</dbReference>
<dbReference type="HOGENOM" id="CLU_048558_1_0_9"/>
<dbReference type="PIRSF" id="PIRSF036406">
    <property type="entry name" value="Hept_kin"/>
    <property type="match status" value="1"/>
</dbReference>
<dbReference type="Pfam" id="PF08544">
    <property type="entry name" value="GHMP_kinases_C"/>
    <property type="match status" value="1"/>
</dbReference>
<evidence type="ECO:0000256" key="4">
    <source>
        <dbReference type="ARBA" id="ARBA00022840"/>
    </source>
</evidence>
<keyword evidence="4" id="KW-0067">ATP-binding</keyword>
<dbReference type="InterPro" id="IPR006204">
    <property type="entry name" value="GHMP_kinase_N_dom"/>
</dbReference>
<dbReference type="GO" id="GO:0005524">
    <property type="term" value="F:ATP binding"/>
    <property type="evidence" value="ECO:0007669"/>
    <property type="project" value="UniProtKB-KW"/>
</dbReference>
<comment type="similarity">
    <text evidence="5">Belongs to the GHMP kinase family.</text>
</comment>
<evidence type="ECO:0000313" key="9">
    <source>
        <dbReference type="Proteomes" id="UP000001662"/>
    </source>
</evidence>
<dbReference type="InterPro" id="IPR013750">
    <property type="entry name" value="GHMP_kinase_C_dom"/>
</dbReference>
<dbReference type="InterPro" id="IPR036554">
    <property type="entry name" value="GHMP_kinase_C_sf"/>
</dbReference>
<gene>
    <name evidence="8" type="ordered locus">Closa_3476</name>
</gene>
<dbReference type="PANTHER" id="PTHR32463">
    <property type="entry name" value="L-FUCOSE KINASE"/>
    <property type="match status" value="1"/>
</dbReference>
<dbReference type="GO" id="GO:0042352">
    <property type="term" value="P:GDP-L-fucose salvage"/>
    <property type="evidence" value="ECO:0007669"/>
    <property type="project" value="TreeGrafter"/>
</dbReference>
<evidence type="ECO:0000256" key="3">
    <source>
        <dbReference type="ARBA" id="ARBA00022777"/>
    </source>
</evidence>
<dbReference type="STRING" id="610130.Closa_3476"/>
<keyword evidence="2" id="KW-0547">Nucleotide-binding</keyword>
<dbReference type="GO" id="GO:0050201">
    <property type="term" value="F:fucokinase activity"/>
    <property type="evidence" value="ECO:0007669"/>
    <property type="project" value="TreeGrafter"/>
</dbReference>
<keyword evidence="3 8" id="KW-0418">Kinase</keyword>
<dbReference type="SUPFAM" id="SSF55060">
    <property type="entry name" value="GHMP Kinase, C-terminal domain"/>
    <property type="match status" value="1"/>
</dbReference>
<dbReference type="PRINTS" id="PR00960">
    <property type="entry name" value="LMBPPROTEIN"/>
</dbReference>
<accession>D9RA30</accession>
<dbReference type="KEGG" id="csh:Closa_3476"/>
<evidence type="ECO:0000313" key="8">
    <source>
        <dbReference type="EMBL" id="ADL06002.1"/>
    </source>
</evidence>
<dbReference type="PANTHER" id="PTHR32463:SF0">
    <property type="entry name" value="L-FUCOSE KINASE"/>
    <property type="match status" value="1"/>
</dbReference>
<dbReference type="Gene3D" id="3.30.230.120">
    <property type="match status" value="1"/>
</dbReference>
<protein>
    <submittedName>
        <fullName evidence="8">GHMP kinase</fullName>
    </submittedName>
</protein>
<feature type="domain" description="GHMP kinase N-terminal" evidence="6">
    <location>
        <begin position="75"/>
        <end position="160"/>
    </location>
</feature>
<keyword evidence="9" id="KW-1185">Reference proteome</keyword>
<dbReference type="EMBL" id="CP002109">
    <property type="protein sequence ID" value="ADL06002.1"/>
    <property type="molecule type" value="Genomic_DNA"/>
</dbReference>
<dbReference type="OrthoDB" id="9812992at2"/>
<dbReference type="SUPFAM" id="SSF54211">
    <property type="entry name" value="Ribosomal protein S5 domain 2-like"/>
    <property type="match status" value="1"/>
</dbReference>
<dbReference type="RefSeq" id="WP_013274068.1">
    <property type="nucleotide sequence ID" value="NC_014376.1"/>
</dbReference>
<organism evidence="8 9">
    <name type="scientific">Lacrimispora saccharolytica (strain ATCC 35040 / DSM 2544 / NRCC 2533 / WM1)</name>
    <name type="common">Clostridium saccharolyticum</name>
    <dbReference type="NCBI Taxonomy" id="610130"/>
    <lineage>
        <taxon>Bacteria</taxon>
        <taxon>Bacillati</taxon>
        <taxon>Bacillota</taxon>
        <taxon>Clostridia</taxon>
        <taxon>Lachnospirales</taxon>
        <taxon>Lachnospiraceae</taxon>
        <taxon>Lacrimispora</taxon>
    </lineage>
</organism>
<dbReference type="PaxDb" id="610130-Closa_3476"/>
<name>D9RA30_LACSW</name>